<keyword evidence="3" id="KW-1185">Reference proteome</keyword>
<feature type="domain" description="Immunity protein 35" evidence="1">
    <location>
        <begin position="6"/>
        <end position="71"/>
    </location>
</feature>
<proteinExistence type="predicted"/>
<dbReference type="Pfam" id="PF15567">
    <property type="entry name" value="Imm35"/>
    <property type="match status" value="1"/>
</dbReference>
<protein>
    <submittedName>
        <fullName evidence="2">Immunity protein 35</fullName>
    </submittedName>
</protein>
<dbReference type="Proteomes" id="UP000186917">
    <property type="component" value="Unassembled WGS sequence"/>
</dbReference>
<accession>A0A1N7QPY5</accession>
<dbReference type="RefSeq" id="WP_076380417.1">
    <property type="nucleotide sequence ID" value="NZ_AP017422.1"/>
</dbReference>
<organism evidence="2 3">
    <name type="scientific">Filimonas lacunae</name>
    <dbReference type="NCBI Taxonomy" id="477680"/>
    <lineage>
        <taxon>Bacteria</taxon>
        <taxon>Pseudomonadati</taxon>
        <taxon>Bacteroidota</taxon>
        <taxon>Chitinophagia</taxon>
        <taxon>Chitinophagales</taxon>
        <taxon>Chitinophagaceae</taxon>
        <taxon>Filimonas</taxon>
    </lineage>
</organism>
<sequence>MLNLEQAQIRAQEKLTEIESRGRHKLCLLSDPLEFKYGWVFFYQSEEYIRKGDIMTILGGNAPILVDKYSGLVLSTGTRRDISYYIEVYSEFREKMGA</sequence>
<evidence type="ECO:0000313" key="2">
    <source>
        <dbReference type="EMBL" id="SIT24990.1"/>
    </source>
</evidence>
<dbReference type="AlphaFoldDB" id="A0A1N7QPY5"/>
<evidence type="ECO:0000313" key="3">
    <source>
        <dbReference type="Proteomes" id="UP000186917"/>
    </source>
</evidence>
<gene>
    <name evidence="2" type="ORF">SAMN05421788_106221</name>
</gene>
<name>A0A1N7QPY5_9BACT</name>
<dbReference type="OrthoDB" id="681022at2"/>
<evidence type="ECO:0000259" key="1">
    <source>
        <dbReference type="Pfam" id="PF15567"/>
    </source>
</evidence>
<dbReference type="EMBL" id="FTOR01000006">
    <property type="protein sequence ID" value="SIT24990.1"/>
    <property type="molecule type" value="Genomic_DNA"/>
</dbReference>
<reference evidence="3" key="1">
    <citation type="submission" date="2017-01" db="EMBL/GenBank/DDBJ databases">
        <authorList>
            <person name="Varghese N."/>
            <person name="Submissions S."/>
        </authorList>
    </citation>
    <scope>NUCLEOTIDE SEQUENCE [LARGE SCALE GENOMIC DNA]</scope>
    <source>
        <strain evidence="3">DSM 21054</strain>
    </source>
</reference>
<dbReference type="InterPro" id="IPR029082">
    <property type="entry name" value="Imm35"/>
</dbReference>
<dbReference type="STRING" id="477680.SAMN05421788_106221"/>